<dbReference type="Proteomes" id="UP001062846">
    <property type="component" value="Chromosome 2"/>
</dbReference>
<gene>
    <name evidence="1" type="ORF">RHMOL_Rhmol02G0280000</name>
</gene>
<evidence type="ECO:0000313" key="2">
    <source>
        <dbReference type="Proteomes" id="UP001062846"/>
    </source>
</evidence>
<name>A0ACC0PWP9_RHOML</name>
<dbReference type="EMBL" id="CM046389">
    <property type="protein sequence ID" value="KAI8569447.1"/>
    <property type="molecule type" value="Genomic_DNA"/>
</dbReference>
<reference evidence="1" key="1">
    <citation type="submission" date="2022-02" db="EMBL/GenBank/DDBJ databases">
        <title>Plant Genome Project.</title>
        <authorList>
            <person name="Zhang R.-G."/>
        </authorList>
    </citation>
    <scope>NUCLEOTIDE SEQUENCE</scope>
    <source>
        <strain evidence="1">AT1</strain>
    </source>
</reference>
<accession>A0ACC0PWP9</accession>
<keyword evidence="2" id="KW-1185">Reference proteome</keyword>
<evidence type="ECO:0000313" key="1">
    <source>
        <dbReference type="EMBL" id="KAI8569447.1"/>
    </source>
</evidence>
<comment type="caution">
    <text evidence="1">The sequence shown here is derived from an EMBL/GenBank/DDBJ whole genome shotgun (WGS) entry which is preliminary data.</text>
</comment>
<organism evidence="1 2">
    <name type="scientific">Rhododendron molle</name>
    <name type="common">Chinese azalea</name>
    <name type="synonym">Azalea mollis</name>
    <dbReference type="NCBI Taxonomy" id="49168"/>
    <lineage>
        <taxon>Eukaryota</taxon>
        <taxon>Viridiplantae</taxon>
        <taxon>Streptophyta</taxon>
        <taxon>Embryophyta</taxon>
        <taxon>Tracheophyta</taxon>
        <taxon>Spermatophyta</taxon>
        <taxon>Magnoliopsida</taxon>
        <taxon>eudicotyledons</taxon>
        <taxon>Gunneridae</taxon>
        <taxon>Pentapetalae</taxon>
        <taxon>asterids</taxon>
        <taxon>Ericales</taxon>
        <taxon>Ericaceae</taxon>
        <taxon>Ericoideae</taxon>
        <taxon>Rhodoreae</taxon>
        <taxon>Rhododendron</taxon>
    </lineage>
</organism>
<proteinExistence type="predicted"/>
<sequence length="176" mass="19728">MGSEENKKIESEETPSVPQESSANEQIPKDPPSEDIPAATVAKGSDPAPQKKPGDSNDRDAALTRVMTEKRLALIKAWEESEKAHRKISEIASWEKSKKASIEAELKQIEELFEKKKAEYAERMNNKKAEVHKEAEEKRAMVEAKRGEEFLQIEEAAAKHRSTGTTPKMLFGCFGF</sequence>
<protein>
    <submittedName>
        <fullName evidence="1">Uncharacterized protein</fullName>
    </submittedName>
</protein>